<evidence type="ECO:0000256" key="8">
    <source>
        <dbReference type="ARBA" id="ARBA00023306"/>
    </source>
</evidence>
<comment type="subcellular location">
    <subcellularLocation>
        <location evidence="1">Cytoplasm</location>
    </subcellularLocation>
</comment>
<dbReference type="InterPro" id="IPR013762">
    <property type="entry name" value="Integrase-like_cat_sf"/>
</dbReference>
<dbReference type="Pfam" id="PF00589">
    <property type="entry name" value="Phage_integrase"/>
    <property type="match status" value="1"/>
</dbReference>
<evidence type="ECO:0000256" key="2">
    <source>
        <dbReference type="ARBA" id="ARBA00022490"/>
    </source>
</evidence>
<evidence type="ECO:0000256" key="6">
    <source>
        <dbReference type="ARBA" id="ARBA00023125"/>
    </source>
</evidence>
<dbReference type="GO" id="GO:0006310">
    <property type="term" value="P:DNA recombination"/>
    <property type="evidence" value="ECO:0007669"/>
    <property type="project" value="UniProtKB-KW"/>
</dbReference>
<dbReference type="InterPro" id="IPR050090">
    <property type="entry name" value="Tyrosine_recombinase_XerCD"/>
</dbReference>
<dbReference type="GO" id="GO:0007059">
    <property type="term" value="P:chromosome segregation"/>
    <property type="evidence" value="ECO:0007669"/>
    <property type="project" value="UniProtKB-KW"/>
</dbReference>
<dbReference type="GO" id="GO:0015074">
    <property type="term" value="P:DNA integration"/>
    <property type="evidence" value="ECO:0007669"/>
    <property type="project" value="UniProtKB-KW"/>
</dbReference>
<dbReference type="OrthoDB" id="9801717at2"/>
<feature type="domain" description="Core-binding (CB)" evidence="11">
    <location>
        <begin position="1"/>
        <end position="81"/>
    </location>
</feature>
<organism evidence="12 13">
    <name type="scientific">Putridiphycobacter roseus</name>
    <dbReference type="NCBI Taxonomy" id="2219161"/>
    <lineage>
        <taxon>Bacteria</taxon>
        <taxon>Pseudomonadati</taxon>
        <taxon>Bacteroidota</taxon>
        <taxon>Flavobacteriia</taxon>
        <taxon>Flavobacteriales</taxon>
        <taxon>Crocinitomicaceae</taxon>
        <taxon>Putridiphycobacter</taxon>
    </lineage>
</organism>
<keyword evidence="8" id="KW-0131">Cell cycle</keyword>
<name>A0A2W1NFX6_9FLAO</name>
<dbReference type="GO" id="GO:0051301">
    <property type="term" value="P:cell division"/>
    <property type="evidence" value="ECO:0007669"/>
    <property type="project" value="UniProtKB-KW"/>
</dbReference>
<dbReference type="InterPro" id="IPR011010">
    <property type="entry name" value="DNA_brk_join_enz"/>
</dbReference>
<keyword evidence="4" id="KW-0159">Chromosome partition</keyword>
<dbReference type="PANTHER" id="PTHR30349">
    <property type="entry name" value="PHAGE INTEGRASE-RELATED"/>
    <property type="match status" value="1"/>
</dbReference>
<dbReference type="InterPro" id="IPR044068">
    <property type="entry name" value="CB"/>
</dbReference>
<keyword evidence="13" id="KW-1185">Reference proteome</keyword>
<evidence type="ECO:0000256" key="7">
    <source>
        <dbReference type="ARBA" id="ARBA00023172"/>
    </source>
</evidence>
<dbReference type="Gene3D" id="1.10.443.10">
    <property type="entry name" value="Intergrase catalytic core"/>
    <property type="match status" value="1"/>
</dbReference>
<evidence type="ECO:0000256" key="3">
    <source>
        <dbReference type="ARBA" id="ARBA00022618"/>
    </source>
</evidence>
<comment type="caution">
    <text evidence="12">The sequence shown here is derived from an EMBL/GenBank/DDBJ whole genome shotgun (WGS) entry which is preliminary data.</text>
</comment>
<dbReference type="PROSITE" id="PS51898">
    <property type="entry name" value="TYR_RECOMBINASE"/>
    <property type="match status" value="1"/>
</dbReference>
<gene>
    <name evidence="12" type="ORF">DNU06_09290</name>
</gene>
<dbReference type="GO" id="GO:0005737">
    <property type="term" value="C:cytoplasm"/>
    <property type="evidence" value="ECO:0007669"/>
    <property type="project" value="UniProtKB-SubCell"/>
</dbReference>
<dbReference type="RefSeq" id="WP_111062982.1">
    <property type="nucleotide sequence ID" value="NZ_JBHUCU010000032.1"/>
</dbReference>
<accession>A0A2W1NFX6</accession>
<evidence type="ECO:0000256" key="4">
    <source>
        <dbReference type="ARBA" id="ARBA00022829"/>
    </source>
</evidence>
<evidence type="ECO:0000256" key="1">
    <source>
        <dbReference type="ARBA" id="ARBA00004496"/>
    </source>
</evidence>
<dbReference type="InterPro" id="IPR002104">
    <property type="entry name" value="Integrase_catalytic"/>
</dbReference>
<evidence type="ECO:0000256" key="5">
    <source>
        <dbReference type="ARBA" id="ARBA00022908"/>
    </source>
</evidence>
<proteinExistence type="predicted"/>
<evidence type="ECO:0000313" key="13">
    <source>
        <dbReference type="Proteomes" id="UP000249248"/>
    </source>
</evidence>
<dbReference type="Gene3D" id="1.10.150.130">
    <property type="match status" value="1"/>
</dbReference>
<dbReference type="AlphaFoldDB" id="A0A2W1NFX6"/>
<dbReference type="Pfam" id="PF02899">
    <property type="entry name" value="Phage_int_SAM_1"/>
    <property type="match status" value="1"/>
</dbReference>
<keyword evidence="6 9" id="KW-0238">DNA-binding</keyword>
<evidence type="ECO:0000259" key="10">
    <source>
        <dbReference type="PROSITE" id="PS51898"/>
    </source>
</evidence>
<keyword evidence="7" id="KW-0233">DNA recombination</keyword>
<evidence type="ECO:0000313" key="12">
    <source>
        <dbReference type="EMBL" id="PZE16936.1"/>
    </source>
</evidence>
<dbReference type="InterPro" id="IPR004107">
    <property type="entry name" value="Integrase_SAM-like_N"/>
</dbReference>
<evidence type="ECO:0000256" key="9">
    <source>
        <dbReference type="PROSITE-ProRule" id="PRU01248"/>
    </source>
</evidence>
<reference evidence="12 13" key="1">
    <citation type="submission" date="2018-06" db="EMBL/GenBank/DDBJ databases">
        <title>The draft genome sequence of Crocinitomix sp. SM1701.</title>
        <authorList>
            <person name="Zhang X."/>
        </authorList>
    </citation>
    <scope>NUCLEOTIDE SEQUENCE [LARGE SCALE GENOMIC DNA]</scope>
    <source>
        <strain evidence="12 13">SM1701</strain>
    </source>
</reference>
<dbReference type="SUPFAM" id="SSF56349">
    <property type="entry name" value="DNA breaking-rejoining enzymes"/>
    <property type="match status" value="1"/>
</dbReference>
<feature type="domain" description="Tyr recombinase" evidence="10">
    <location>
        <begin position="102"/>
        <end position="281"/>
    </location>
</feature>
<protein>
    <submittedName>
        <fullName evidence="12">Integrase</fullName>
    </submittedName>
</protein>
<dbReference type="EMBL" id="QKSB01000005">
    <property type="protein sequence ID" value="PZE16936.1"/>
    <property type="molecule type" value="Genomic_DNA"/>
</dbReference>
<dbReference type="PANTHER" id="PTHR30349:SF77">
    <property type="entry name" value="TYROSINE RECOMBINASE XERC"/>
    <property type="match status" value="1"/>
</dbReference>
<sequence length="289" mass="34048">MLESFLHYLTYEKRFSAHTVVAYENDVKQFYEVLNLEDHMLADLTHRDIRGYLVELVDMNHENTTINRKLSSLKTFFKFLKREEKIMHNPMVKIQGLKQKKMLPQFVPENQLWDKSTFDEYDDPFLNLRDELILELFYQTGIRLSELINLKSNQYQSTQIKVIGKRNKERIIPVASPLKMLIDEYLLLRLEKEVDMDFLINGNKGKKLESKFVYSKVNYYLSKVTNLKKRSPHVLRHTFATHMLNNGASLESIKSILGHTDLTATQVYTHNSFKQIKNIYKSAHPRGGD</sequence>
<dbReference type="PROSITE" id="PS51900">
    <property type="entry name" value="CB"/>
    <property type="match status" value="1"/>
</dbReference>
<dbReference type="GO" id="GO:0003677">
    <property type="term" value="F:DNA binding"/>
    <property type="evidence" value="ECO:0007669"/>
    <property type="project" value="UniProtKB-UniRule"/>
</dbReference>
<dbReference type="InterPro" id="IPR010998">
    <property type="entry name" value="Integrase_recombinase_N"/>
</dbReference>
<dbReference type="Proteomes" id="UP000249248">
    <property type="component" value="Unassembled WGS sequence"/>
</dbReference>
<keyword evidence="5" id="KW-0229">DNA integration</keyword>
<evidence type="ECO:0000259" key="11">
    <source>
        <dbReference type="PROSITE" id="PS51900"/>
    </source>
</evidence>
<keyword evidence="3" id="KW-0132">Cell division</keyword>
<keyword evidence="2" id="KW-0963">Cytoplasm</keyword>